<dbReference type="PROSITE" id="PS50290">
    <property type="entry name" value="PI3_4_KINASE_3"/>
    <property type="match status" value="1"/>
</dbReference>
<dbReference type="GO" id="GO:0042043">
    <property type="term" value="F:neurexin family protein binding"/>
    <property type="evidence" value="ECO:0007669"/>
    <property type="project" value="TreeGrafter"/>
</dbReference>
<dbReference type="GO" id="GO:0035091">
    <property type="term" value="F:phosphatidylinositol binding"/>
    <property type="evidence" value="ECO:0007669"/>
    <property type="project" value="InterPro"/>
</dbReference>
<dbReference type="InterPro" id="IPR000008">
    <property type="entry name" value="C2_dom"/>
</dbReference>
<dbReference type="GO" id="GO:0006887">
    <property type="term" value="P:exocytosis"/>
    <property type="evidence" value="ECO:0007669"/>
    <property type="project" value="TreeGrafter"/>
</dbReference>
<dbReference type="PROSITE" id="PS50004">
    <property type="entry name" value="C2"/>
    <property type="match status" value="1"/>
</dbReference>
<evidence type="ECO:0000256" key="1">
    <source>
        <dbReference type="SAM" id="MobiDB-lite"/>
    </source>
</evidence>
<dbReference type="SUPFAM" id="SSF56112">
    <property type="entry name" value="Protein kinase-like (PK-like)"/>
    <property type="match status" value="1"/>
</dbReference>
<reference evidence="5" key="1">
    <citation type="journal article" date="2023" name="Mol. Biol. Evol.">
        <title>Third-Generation Sequencing Reveals the Adaptive Role of the Epigenome in Three Deep-Sea Polychaetes.</title>
        <authorList>
            <person name="Perez M."/>
            <person name="Aroh O."/>
            <person name="Sun Y."/>
            <person name="Lan Y."/>
            <person name="Juniper S.K."/>
            <person name="Young C.R."/>
            <person name="Angers B."/>
            <person name="Qian P.Y."/>
        </authorList>
    </citation>
    <scope>NUCLEOTIDE SEQUENCE</scope>
    <source>
        <strain evidence="5">R07B-5</strain>
    </source>
</reference>
<comment type="caution">
    <text evidence="5">The sequence shown here is derived from an EMBL/GenBank/DDBJ whole genome shotgun (WGS) entry which is preliminary data.</text>
</comment>
<evidence type="ECO:0000313" key="5">
    <source>
        <dbReference type="EMBL" id="KAK2159407.1"/>
    </source>
</evidence>
<dbReference type="InterPro" id="IPR001683">
    <property type="entry name" value="PX_dom"/>
</dbReference>
<accession>A0AAD9JUL2</accession>
<protein>
    <submittedName>
        <fullName evidence="5">Uncharacterized protein</fullName>
    </submittedName>
</protein>
<dbReference type="Gene3D" id="1.10.1070.11">
    <property type="entry name" value="Phosphatidylinositol 3-/4-kinase, catalytic domain"/>
    <property type="match status" value="1"/>
</dbReference>
<feature type="domain" description="C2" evidence="2">
    <location>
        <begin position="397"/>
        <end position="515"/>
    </location>
</feature>
<gene>
    <name evidence="5" type="ORF">NP493_1722g00005</name>
</gene>
<dbReference type="Proteomes" id="UP001209878">
    <property type="component" value="Unassembled WGS sequence"/>
</dbReference>
<dbReference type="FunFam" id="3.30.1520.10:FF:000006">
    <property type="entry name" value="Phosphatidylinositol 4-phosphate 3-kinase C2 domain-containing subunit alpha"/>
    <property type="match status" value="1"/>
</dbReference>
<dbReference type="EMBL" id="JAODUO010001723">
    <property type="protein sequence ID" value="KAK2159407.1"/>
    <property type="molecule type" value="Genomic_DNA"/>
</dbReference>
<organism evidence="5 6">
    <name type="scientific">Ridgeia piscesae</name>
    <name type="common">Tubeworm</name>
    <dbReference type="NCBI Taxonomy" id="27915"/>
    <lineage>
        <taxon>Eukaryota</taxon>
        <taxon>Metazoa</taxon>
        <taxon>Spiralia</taxon>
        <taxon>Lophotrochozoa</taxon>
        <taxon>Annelida</taxon>
        <taxon>Polychaeta</taxon>
        <taxon>Sedentaria</taxon>
        <taxon>Canalipalpata</taxon>
        <taxon>Sabellida</taxon>
        <taxon>Siboglinidae</taxon>
        <taxon>Ridgeia</taxon>
    </lineage>
</organism>
<evidence type="ECO:0000259" key="4">
    <source>
        <dbReference type="PROSITE" id="PS50290"/>
    </source>
</evidence>
<dbReference type="SMART" id="SM00146">
    <property type="entry name" value="PI3Kc"/>
    <property type="match status" value="1"/>
</dbReference>
<dbReference type="SMART" id="SM00239">
    <property type="entry name" value="C2"/>
    <property type="match status" value="1"/>
</dbReference>
<evidence type="ECO:0000259" key="2">
    <source>
        <dbReference type="PROSITE" id="PS50004"/>
    </source>
</evidence>
<dbReference type="SUPFAM" id="SSF49562">
    <property type="entry name" value="C2 domain (Calcium/lipid-binding domain, CaLB)"/>
    <property type="match status" value="1"/>
</dbReference>
<dbReference type="Gene3D" id="2.60.40.150">
    <property type="entry name" value="C2 domain"/>
    <property type="match status" value="1"/>
</dbReference>
<dbReference type="Pfam" id="PF00454">
    <property type="entry name" value="PI3_PI4_kinase"/>
    <property type="match status" value="1"/>
</dbReference>
<feature type="domain" description="PX" evidence="3">
    <location>
        <begin position="145"/>
        <end position="261"/>
    </location>
</feature>
<keyword evidence="6" id="KW-1185">Reference proteome</keyword>
<dbReference type="Pfam" id="PF00168">
    <property type="entry name" value="C2"/>
    <property type="match status" value="1"/>
</dbReference>
<feature type="compositionally biased region" description="Basic and acidic residues" evidence="1">
    <location>
        <begin position="300"/>
        <end position="310"/>
    </location>
</feature>
<dbReference type="CDD" id="cd08381">
    <property type="entry name" value="C2B_PI3K_class_II"/>
    <property type="match status" value="1"/>
</dbReference>
<dbReference type="PANTHER" id="PTHR45716:SF2">
    <property type="entry name" value="BITESIZE, ISOFORM I"/>
    <property type="match status" value="1"/>
</dbReference>
<dbReference type="InterPro" id="IPR035892">
    <property type="entry name" value="C2_domain_sf"/>
</dbReference>
<dbReference type="SUPFAM" id="SSF64268">
    <property type="entry name" value="PX domain"/>
    <property type="match status" value="1"/>
</dbReference>
<feature type="compositionally biased region" description="Basic and acidic residues" evidence="1">
    <location>
        <begin position="278"/>
        <end position="292"/>
    </location>
</feature>
<evidence type="ECO:0000259" key="3">
    <source>
        <dbReference type="PROSITE" id="PS50195"/>
    </source>
</evidence>
<proteinExistence type="predicted"/>
<dbReference type="Pfam" id="PF00787">
    <property type="entry name" value="PX"/>
    <property type="match status" value="1"/>
</dbReference>
<dbReference type="SMART" id="SM00312">
    <property type="entry name" value="PX"/>
    <property type="match status" value="1"/>
</dbReference>
<evidence type="ECO:0000313" key="6">
    <source>
        <dbReference type="Proteomes" id="UP001209878"/>
    </source>
</evidence>
<feature type="domain" description="PI3K/PI4K catalytic" evidence="4">
    <location>
        <begin position="1"/>
        <end position="108"/>
    </location>
</feature>
<sequence>MVETIASCCSDRVPFVLTSDMAYVINGGDKSSCKFQEFVDLCCSALNVLRQHGNLFLNLFSLMVNSHIPGVNENALKYVQKALLPENTDAEVTAIFTRMIDESLRSTFTQINFFLHNLAQMKFSGHTEGALLSFIPKTYSIHTDGKISNVEIHGYQKRYNPEKYYIYILKVSRVNQTMSSFVFRRYSEFQELYHKLMVTFPLAKLPSLSSRVILGRTHVRSVAAARKEAVETFIKHLFSLEPEISESGGRVIARTTNGERTTGNMTCRKVTGEKVTVEKEGGTGGQEMREVDATGGKTNGRKEVRGDVTKRKSITRTMTGRKETGKKGTTEKAAGGKVSNQGDAKRRSYSEAVIEGALRTERNDIVYTFFHPMLRDEQDNLTKMKEKPCMPVRDRVIQSQIKLSLFYKNSVFTVMVMHVKDLVAQGDEAPDPYVKLYLLPDSTKQTKRKTKIAKGTFHPTYNEMLIYRMPVEEVSQRQLQVTVWSYDALKENEFLGAVVINLAEFNFSRTTTQWYCLHMHS</sequence>
<feature type="compositionally biased region" description="Basic and acidic residues" evidence="1">
    <location>
        <begin position="320"/>
        <end position="330"/>
    </location>
</feature>
<feature type="region of interest" description="Disordered" evidence="1">
    <location>
        <begin position="278"/>
        <end position="348"/>
    </location>
</feature>
<dbReference type="PANTHER" id="PTHR45716">
    <property type="entry name" value="BITESIZE, ISOFORM I"/>
    <property type="match status" value="1"/>
</dbReference>
<dbReference type="InterPro" id="IPR000403">
    <property type="entry name" value="PI3/4_kinase_cat_dom"/>
</dbReference>
<dbReference type="InterPro" id="IPR036871">
    <property type="entry name" value="PX_dom_sf"/>
</dbReference>
<dbReference type="Gene3D" id="3.30.1520.10">
    <property type="entry name" value="Phox-like domain"/>
    <property type="match status" value="1"/>
</dbReference>
<dbReference type="InterPro" id="IPR011009">
    <property type="entry name" value="Kinase-like_dom_sf"/>
</dbReference>
<name>A0AAD9JUL2_RIDPI</name>
<dbReference type="InterPro" id="IPR036940">
    <property type="entry name" value="PI3/4_kinase_cat_sf"/>
</dbReference>
<dbReference type="AlphaFoldDB" id="A0AAD9JUL2"/>
<dbReference type="PROSITE" id="PS50195">
    <property type="entry name" value="PX"/>
    <property type="match status" value="1"/>
</dbReference>